<reference evidence="2" key="2">
    <citation type="submission" date="2021-04" db="EMBL/GenBank/DDBJ databases">
        <authorList>
            <person name="Gilroy R."/>
        </authorList>
    </citation>
    <scope>NUCLEOTIDE SEQUENCE</scope>
    <source>
        <strain evidence="2">CHK191-13928</strain>
    </source>
</reference>
<reference evidence="2" key="1">
    <citation type="journal article" date="2021" name="PeerJ">
        <title>Extensive microbial diversity within the chicken gut microbiome revealed by metagenomics and culture.</title>
        <authorList>
            <person name="Gilroy R."/>
            <person name="Ravi A."/>
            <person name="Getino M."/>
            <person name="Pursley I."/>
            <person name="Horton D.L."/>
            <person name="Alikhan N.F."/>
            <person name="Baker D."/>
            <person name="Gharbi K."/>
            <person name="Hall N."/>
            <person name="Watson M."/>
            <person name="Adriaenssens E.M."/>
            <person name="Foster-Nyarko E."/>
            <person name="Jarju S."/>
            <person name="Secka A."/>
            <person name="Antonio M."/>
            <person name="Oren A."/>
            <person name="Chaudhuri R.R."/>
            <person name="La Ragione R."/>
            <person name="Hildebrand F."/>
            <person name="Pallen M.J."/>
        </authorList>
    </citation>
    <scope>NUCLEOTIDE SEQUENCE</scope>
    <source>
        <strain evidence="2">CHK191-13928</strain>
    </source>
</reference>
<organism evidence="2 3">
    <name type="scientific">Candidatus Anaerostipes excrementavium</name>
    <dbReference type="NCBI Taxonomy" id="2838463"/>
    <lineage>
        <taxon>Bacteria</taxon>
        <taxon>Bacillati</taxon>
        <taxon>Bacillota</taxon>
        <taxon>Clostridia</taxon>
        <taxon>Lachnospirales</taxon>
        <taxon>Lachnospiraceae</taxon>
        <taxon>Anaerostipes</taxon>
    </lineage>
</organism>
<dbReference type="PANTHER" id="PTHR47738">
    <property type="entry name" value="PTS SYSTEM FRUCTOSE-LIKE EIIA COMPONENT-RELATED"/>
    <property type="match status" value="1"/>
</dbReference>
<dbReference type="Proteomes" id="UP000886721">
    <property type="component" value="Unassembled WGS sequence"/>
</dbReference>
<evidence type="ECO:0000313" key="3">
    <source>
        <dbReference type="Proteomes" id="UP000886721"/>
    </source>
</evidence>
<dbReference type="AlphaFoldDB" id="A0A9D2B923"/>
<comment type="caution">
    <text evidence="2">The sequence shown here is derived from an EMBL/GenBank/DDBJ whole genome shotgun (WGS) entry which is preliminary data.</text>
</comment>
<dbReference type="Gene3D" id="3.40.930.10">
    <property type="entry name" value="Mannitol-specific EII, Chain A"/>
    <property type="match status" value="1"/>
</dbReference>
<dbReference type="InterPro" id="IPR016152">
    <property type="entry name" value="PTrfase/Anion_transptr"/>
</dbReference>
<protein>
    <submittedName>
        <fullName evidence="2">PTS sugar transporter subunit IIA</fullName>
    </submittedName>
</protein>
<keyword evidence="2" id="KW-0813">Transport</keyword>
<dbReference type="SUPFAM" id="SSF55804">
    <property type="entry name" value="Phoshotransferase/anion transport protein"/>
    <property type="match status" value="1"/>
</dbReference>
<feature type="domain" description="PTS EIIA type-2" evidence="1">
    <location>
        <begin position="1"/>
        <end position="148"/>
    </location>
</feature>
<dbReference type="PROSITE" id="PS51094">
    <property type="entry name" value="PTS_EIIA_TYPE_2"/>
    <property type="match status" value="1"/>
</dbReference>
<dbReference type="Pfam" id="PF00359">
    <property type="entry name" value="PTS_EIIA_2"/>
    <property type="match status" value="1"/>
</dbReference>
<dbReference type="CDD" id="cd00211">
    <property type="entry name" value="PTS_IIA_fru"/>
    <property type="match status" value="1"/>
</dbReference>
<evidence type="ECO:0000259" key="1">
    <source>
        <dbReference type="PROSITE" id="PS51094"/>
    </source>
</evidence>
<gene>
    <name evidence="2" type="ORF">H9735_04750</name>
</gene>
<sequence length="148" mass="16878">MSSKNIYLAAEGSAGNWEEAIRICGKCMMEQGSVGQDFVEACIEREREYPTGLPSNIPVAIPHSKAKGIKENCICFLRLDHPVRFYRMDDSEQYCDTKLIFNLAIQEADDHLEFLQKLMKFVLNEDVLQQCSQMPLADVPAFIEKTLR</sequence>
<dbReference type="InterPro" id="IPR002178">
    <property type="entry name" value="PTS_EIIA_type-2_dom"/>
</dbReference>
<evidence type="ECO:0000313" key="2">
    <source>
        <dbReference type="EMBL" id="HIX67423.1"/>
    </source>
</evidence>
<accession>A0A9D2B923</accession>
<dbReference type="InterPro" id="IPR051541">
    <property type="entry name" value="PTS_SugarTrans_NitroReg"/>
</dbReference>
<dbReference type="EMBL" id="DXEM01000014">
    <property type="protein sequence ID" value="HIX67423.1"/>
    <property type="molecule type" value="Genomic_DNA"/>
</dbReference>
<name>A0A9D2B923_9FIRM</name>
<keyword evidence="2" id="KW-0762">Sugar transport</keyword>
<proteinExistence type="predicted"/>
<dbReference type="PANTHER" id="PTHR47738:SF3">
    <property type="entry name" value="PHOSPHOTRANSFERASE SYSTEM MANNITOL_FRUCTOSE-SPECIFIC IIA DOMAIN CONTAINING PROTEIN"/>
    <property type="match status" value="1"/>
</dbReference>